<dbReference type="Pfam" id="PF00589">
    <property type="entry name" value="Phage_integrase"/>
    <property type="match status" value="1"/>
</dbReference>
<dbReference type="PROSITE" id="PS51898">
    <property type="entry name" value="TYR_RECOMBINASE"/>
    <property type="match status" value="1"/>
</dbReference>
<dbReference type="GO" id="GO:0015074">
    <property type="term" value="P:DNA integration"/>
    <property type="evidence" value="ECO:0007669"/>
    <property type="project" value="InterPro"/>
</dbReference>
<dbReference type="InterPro" id="IPR011010">
    <property type="entry name" value="DNA_brk_join_enz"/>
</dbReference>
<sequence>MSVRKDLRADNTYMFPSNEADNPKLGARLLSDGRESLFLDYYLGYKKDVSERTGKAVVKVDRKRESLKLYLWTAPRTAKEREQNRETLELAKKIRYEREQELKESMLGYRLGKDRVINFLDYFQSYMDNYTKKDIRMLQMALRRFKDFLRDTPAYCNYQNSIKPERVTREMVLAFTEYLKGRSRGDGAKTIYARFKKVVLHAVRQGVMPKNPCEGIVVKADDKALRKDVLSVEEIETLAATHCRNENPNVRRAFLFCCYAGLRYCDVKALTYKNVDYANRLLCFEQSKTKGHSVNSGVTIPLNDELLELIGQPAGGDRDGLIFPLPSNTMCLKALRHWVENAGIDKHITWHCARHSFAVNILNEGANIKTVASLLGHSGIAETEKYTRAVDSLKRAAIESLHRKRPDGQEQAKEK</sequence>
<name>A0A9D9N9B3_9BACT</name>
<dbReference type="GO" id="GO:0003677">
    <property type="term" value="F:DNA binding"/>
    <property type="evidence" value="ECO:0007669"/>
    <property type="project" value="UniProtKB-KW"/>
</dbReference>
<dbReference type="InterPro" id="IPR010998">
    <property type="entry name" value="Integrase_recombinase_N"/>
</dbReference>
<keyword evidence="3" id="KW-0233">DNA recombination</keyword>
<dbReference type="Proteomes" id="UP000823597">
    <property type="component" value="Unassembled WGS sequence"/>
</dbReference>
<evidence type="ECO:0000259" key="4">
    <source>
        <dbReference type="PROSITE" id="PS51898"/>
    </source>
</evidence>
<proteinExistence type="inferred from homology"/>
<feature type="domain" description="Tyr recombinase" evidence="4">
    <location>
        <begin position="225"/>
        <end position="399"/>
    </location>
</feature>
<dbReference type="SUPFAM" id="SSF56349">
    <property type="entry name" value="DNA breaking-rejoining enzymes"/>
    <property type="match status" value="1"/>
</dbReference>
<evidence type="ECO:0000313" key="6">
    <source>
        <dbReference type="Proteomes" id="UP000823597"/>
    </source>
</evidence>
<dbReference type="PANTHER" id="PTHR30349:SF64">
    <property type="entry name" value="PROPHAGE INTEGRASE INTD-RELATED"/>
    <property type="match status" value="1"/>
</dbReference>
<dbReference type="Gene3D" id="1.10.443.10">
    <property type="entry name" value="Intergrase catalytic core"/>
    <property type="match status" value="1"/>
</dbReference>
<dbReference type="Pfam" id="PF17293">
    <property type="entry name" value="Arm-DNA-bind_5"/>
    <property type="match status" value="1"/>
</dbReference>
<keyword evidence="2" id="KW-0238">DNA-binding</keyword>
<dbReference type="CDD" id="cd01185">
    <property type="entry name" value="INTN1_C_like"/>
    <property type="match status" value="1"/>
</dbReference>
<dbReference type="EMBL" id="JADIME010000048">
    <property type="protein sequence ID" value="MBO8465288.1"/>
    <property type="molecule type" value="Genomic_DNA"/>
</dbReference>
<dbReference type="InterPro" id="IPR002104">
    <property type="entry name" value="Integrase_catalytic"/>
</dbReference>
<dbReference type="Pfam" id="PF13102">
    <property type="entry name" value="Phage_int_SAM_5"/>
    <property type="match status" value="1"/>
</dbReference>
<comment type="similarity">
    <text evidence="1">Belongs to the 'phage' integrase family.</text>
</comment>
<dbReference type="AlphaFoldDB" id="A0A9D9N9B3"/>
<dbReference type="InterPro" id="IPR025269">
    <property type="entry name" value="SAM-like_dom"/>
</dbReference>
<dbReference type="InterPro" id="IPR013762">
    <property type="entry name" value="Integrase-like_cat_sf"/>
</dbReference>
<dbReference type="PANTHER" id="PTHR30349">
    <property type="entry name" value="PHAGE INTEGRASE-RELATED"/>
    <property type="match status" value="1"/>
</dbReference>
<evidence type="ECO:0000256" key="2">
    <source>
        <dbReference type="ARBA" id="ARBA00023125"/>
    </source>
</evidence>
<dbReference type="InterPro" id="IPR035386">
    <property type="entry name" value="Arm-DNA-bind_5"/>
</dbReference>
<protein>
    <submittedName>
        <fullName evidence="5">Site-specific integrase</fullName>
    </submittedName>
</protein>
<evidence type="ECO:0000256" key="3">
    <source>
        <dbReference type="ARBA" id="ARBA00023172"/>
    </source>
</evidence>
<organism evidence="5 6">
    <name type="scientific">Candidatus Merdivivens pullistercoris</name>
    <dbReference type="NCBI Taxonomy" id="2840873"/>
    <lineage>
        <taxon>Bacteria</taxon>
        <taxon>Pseudomonadati</taxon>
        <taxon>Bacteroidota</taxon>
        <taxon>Bacteroidia</taxon>
        <taxon>Bacteroidales</taxon>
        <taxon>Muribaculaceae</taxon>
        <taxon>Muribaculaceae incertae sedis</taxon>
        <taxon>Candidatus Merdivivens</taxon>
    </lineage>
</organism>
<reference evidence="5" key="1">
    <citation type="submission" date="2020-10" db="EMBL/GenBank/DDBJ databases">
        <authorList>
            <person name="Gilroy R."/>
        </authorList>
    </citation>
    <scope>NUCLEOTIDE SEQUENCE</scope>
    <source>
        <strain evidence="5">10037</strain>
    </source>
</reference>
<comment type="caution">
    <text evidence="5">The sequence shown here is derived from an EMBL/GenBank/DDBJ whole genome shotgun (WGS) entry which is preliminary data.</text>
</comment>
<accession>A0A9D9N9B3</accession>
<evidence type="ECO:0000256" key="1">
    <source>
        <dbReference type="ARBA" id="ARBA00008857"/>
    </source>
</evidence>
<evidence type="ECO:0000313" key="5">
    <source>
        <dbReference type="EMBL" id="MBO8465288.1"/>
    </source>
</evidence>
<dbReference type="InterPro" id="IPR050090">
    <property type="entry name" value="Tyrosine_recombinase_XerCD"/>
</dbReference>
<dbReference type="GO" id="GO:0006310">
    <property type="term" value="P:DNA recombination"/>
    <property type="evidence" value="ECO:0007669"/>
    <property type="project" value="UniProtKB-KW"/>
</dbReference>
<reference evidence="5" key="2">
    <citation type="journal article" date="2021" name="PeerJ">
        <title>Extensive microbial diversity within the chicken gut microbiome revealed by metagenomics and culture.</title>
        <authorList>
            <person name="Gilroy R."/>
            <person name="Ravi A."/>
            <person name="Getino M."/>
            <person name="Pursley I."/>
            <person name="Horton D.L."/>
            <person name="Alikhan N.F."/>
            <person name="Baker D."/>
            <person name="Gharbi K."/>
            <person name="Hall N."/>
            <person name="Watson M."/>
            <person name="Adriaenssens E.M."/>
            <person name="Foster-Nyarko E."/>
            <person name="Jarju S."/>
            <person name="Secka A."/>
            <person name="Antonio M."/>
            <person name="Oren A."/>
            <person name="Chaudhuri R.R."/>
            <person name="La Ragione R."/>
            <person name="Hildebrand F."/>
            <person name="Pallen M.J."/>
        </authorList>
    </citation>
    <scope>NUCLEOTIDE SEQUENCE</scope>
    <source>
        <strain evidence="5">10037</strain>
    </source>
</reference>
<gene>
    <name evidence="5" type="ORF">IAB93_04740</name>
</gene>
<dbReference type="Gene3D" id="1.10.150.130">
    <property type="match status" value="1"/>
</dbReference>